<organism evidence="2 3">
    <name type="scientific">Halocatena pleomorpha</name>
    <dbReference type="NCBI Taxonomy" id="1785090"/>
    <lineage>
        <taxon>Archaea</taxon>
        <taxon>Methanobacteriati</taxon>
        <taxon>Methanobacteriota</taxon>
        <taxon>Stenosarchaea group</taxon>
        <taxon>Halobacteria</taxon>
        <taxon>Halobacteriales</taxon>
        <taxon>Natronomonadaceae</taxon>
        <taxon>Halocatena</taxon>
    </lineage>
</organism>
<feature type="domain" description="Restriction endonuclease type IV Mrr" evidence="1">
    <location>
        <begin position="15"/>
        <end position="54"/>
    </location>
</feature>
<evidence type="ECO:0000259" key="1">
    <source>
        <dbReference type="Pfam" id="PF04471"/>
    </source>
</evidence>
<evidence type="ECO:0000313" key="3">
    <source>
        <dbReference type="Proteomes" id="UP000282322"/>
    </source>
</evidence>
<dbReference type="Proteomes" id="UP000282322">
    <property type="component" value="Unassembled WGS sequence"/>
</dbReference>
<sequence length="185" mass="21544">MTGTPTERAIKRIETGHRLERLTVDLLQREGYEVDPTGTRGPDGGRDSILRRDGKTGILHCSINHQWEGKCWADAESSADRPESIDFYIFATTVNPAGIKRDRVEEEFRDEYSWRVEIYDFERLRNRLVGNNRNHDLAKEHLNTDPGRAHVDTSEFVLDNLRQQYEEIQNKKRYSTDYAACWGSR</sequence>
<evidence type="ECO:0000313" key="2">
    <source>
        <dbReference type="EMBL" id="RRJ29974.1"/>
    </source>
</evidence>
<dbReference type="Pfam" id="PF04471">
    <property type="entry name" value="Mrr_cat"/>
    <property type="match status" value="1"/>
</dbReference>
<dbReference type="GO" id="GO:0009307">
    <property type="term" value="P:DNA restriction-modification system"/>
    <property type="evidence" value="ECO:0007669"/>
    <property type="project" value="InterPro"/>
</dbReference>
<dbReference type="OrthoDB" id="191533at2157"/>
<name>A0A3P3R9A4_9EURY</name>
<protein>
    <recommendedName>
        <fullName evidence="1">Restriction endonuclease type IV Mrr domain-containing protein</fullName>
    </recommendedName>
</protein>
<dbReference type="GO" id="GO:0004519">
    <property type="term" value="F:endonuclease activity"/>
    <property type="evidence" value="ECO:0007669"/>
    <property type="project" value="InterPro"/>
</dbReference>
<dbReference type="GO" id="GO:0003677">
    <property type="term" value="F:DNA binding"/>
    <property type="evidence" value="ECO:0007669"/>
    <property type="project" value="InterPro"/>
</dbReference>
<gene>
    <name evidence="2" type="ORF">EIK79_11540</name>
</gene>
<keyword evidence="3" id="KW-1185">Reference proteome</keyword>
<reference evidence="2 3" key="1">
    <citation type="submission" date="2018-11" db="EMBL/GenBank/DDBJ databases">
        <title>Taxonoimc description of Halomarina strain SPP-AMP-1.</title>
        <authorList>
            <person name="Pal Y."/>
            <person name="Srinivasana K."/>
            <person name="Verma A."/>
            <person name="Kumar P."/>
        </authorList>
    </citation>
    <scope>NUCLEOTIDE SEQUENCE [LARGE SCALE GENOMIC DNA]</scope>
    <source>
        <strain evidence="2 3">SPP-AMP-1</strain>
    </source>
</reference>
<dbReference type="RefSeq" id="WP_124955271.1">
    <property type="nucleotide sequence ID" value="NZ_RRCH01000024.1"/>
</dbReference>
<dbReference type="AlphaFoldDB" id="A0A3P3R9A4"/>
<accession>A0A3P3R9A4</accession>
<comment type="caution">
    <text evidence="2">The sequence shown here is derived from an EMBL/GenBank/DDBJ whole genome shotgun (WGS) entry which is preliminary data.</text>
</comment>
<proteinExistence type="predicted"/>
<dbReference type="EMBL" id="RRCH01000024">
    <property type="protein sequence ID" value="RRJ29974.1"/>
    <property type="molecule type" value="Genomic_DNA"/>
</dbReference>
<dbReference type="InterPro" id="IPR007560">
    <property type="entry name" value="Restrct_endonuc_IV_Mrr"/>
</dbReference>